<dbReference type="EMBL" id="SDMP01000018">
    <property type="protein sequence ID" value="RYQ94922.1"/>
    <property type="molecule type" value="Genomic_DNA"/>
</dbReference>
<name>A0A444XZ10_ARAHY</name>
<dbReference type="Proteomes" id="UP000289738">
    <property type="component" value="Chromosome B08"/>
</dbReference>
<evidence type="ECO:0000313" key="2">
    <source>
        <dbReference type="Proteomes" id="UP000289738"/>
    </source>
</evidence>
<proteinExistence type="predicted"/>
<protein>
    <submittedName>
        <fullName evidence="1">Uncharacterized protein</fullName>
    </submittedName>
</protein>
<reference evidence="1 2" key="1">
    <citation type="submission" date="2019-01" db="EMBL/GenBank/DDBJ databases">
        <title>Sequencing of cultivated peanut Arachis hypogaea provides insights into genome evolution and oil improvement.</title>
        <authorList>
            <person name="Chen X."/>
        </authorList>
    </citation>
    <scope>NUCLEOTIDE SEQUENCE [LARGE SCALE GENOMIC DNA]</scope>
    <source>
        <strain evidence="2">cv. Fuhuasheng</strain>
        <tissue evidence="1">Leaves</tissue>
    </source>
</reference>
<organism evidence="1 2">
    <name type="scientific">Arachis hypogaea</name>
    <name type="common">Peanut</name>
    <dbReference type="NCBI Taxonomy" id="3818"/>
    <lineage>
        <taxon>Eukaryota</taxon>
        <taxon>Viridiplantae</taxon>
        <taxon>Streptophyta</taxon>
        <taxon>Embryophyta</taxon>
        <taxon>Tracheophyta</taxon>
        <taxon>Spermatophyta</taxon>
        <taxon>Magnoliopsida</taxon>
        <taxon>eudicotyledons</taxon>
        <taxon>Gunneridae</taxon>
        <taxon>Pentapetalae</taxon>
        <taxon>rosids</taxon>
        <taxon>fabids</taxon>
        <taxon>Fabales</taxon>
        <taxon>Fabaceae</taxon>
        <taxon>Papilionoideae</taxon>
        <taxon>50 kb inversion clade</taxon>
        <taxon>dalbergioids sensu lato</taxon>
        <taxon>Dalbergieae</taxon>
        <taxon>Pterocarpus clade</taxon>
        <taxon>Arachis</taxon>
    </lineage>
</organism>
<keyword evidence="2" id="KW-1185">Reference proteome</keyword>
<accession>A0A444XZ10</accession>
<gene>
    <name evidence="1" type="ORF">Ahy_B08g089895</name>
</gene>
<evidence type="ECO:0000313" key="1">
    <source>
        <dbReference type="EMBL" id="RYQ94922.1"/>
    </source>
</evidence>
<sequence length="81" mass="9440">MTLLNPDSESIIRSGTTFPVILFSWNLLSVTKNSNRGGYNHKKDLSLEFSLKKRKKKRKIRKRMTNLANRGKRAYNGGDWR</sequence>
<dbReference type="AlphaFoldDB" id="A0A444XZ10"/>
<comment type="caution">
    <text evidence="1">The sequence shown here is derived from an EMBL/GenBank/DDBJ whole genome shotgun (WGS) entry which is preliminary data.</text>
</comment>